<dbReference type="InterPro" id="IPR051260">
    <property type="entry name" value="Diverse_substr_monoxygenases"/>
</dbReference>
<evidence type="ECO:0000256" key="3">
    <source>
        <dbReference type="ARBA" id="ARBA00023002"/>
    </source>
</evidence>
<keyword evidence="7" id="KW-1185">Reference proteome</keyword>
<organism evidence="6 7">
    <name type="scientific">Nocardioides lentus</name>
    <dbReference type="NCBI Taxonomy" id="338077"/>
    <lineage>
        <taxon>Bacteria</taxon>
        <taxon>Bacillati</taxon>
        <taxon>Actinomycetota</taxon>
        <taxon>Actinomycetes</taxon>
        <taxon>Propionibacteriales</taxon>
        <taxon>Nocardioidaceae</taxon>
        <taxon>Nocardioides</taxon>
    </lineage>
</organism>
<proteinExistence type="predicted"/>
<keyword evidence="2" id="KW-0288">FMN</keyword>
<dbReference type="Proteomes" id="UP001501612">
    <property type="component" value="Unassembled WGS sequence"/>
</dbReference>
<dbReference type="SUPFAM" id="SSF51679">
    <property type="entry name" value="Bacterial luciferase-like"/>
    <property type="match status" value="1"/>
</dbReference>
<reference evidence="6 7" key="1">
    <citation type="journal article" date="2019" name="Int. J. Syst. Evol. Microbiol.">
        <title>The Global Catalogue of Microorganisms (GCM) 10K type strain sequencing project: providing services to taxonomists for standard genome sequencing and annotation.</title>
        <authorList>
            <consortium name="The Broad Institute Genomics Platform"/>
            <consortium name="The Broad Institute Genome Sequencing Center for Infectious Disease"/>
            <person name="Wu L."/>
            <person name="Ma J."/>
        </authorList>
    </citation>
    <scope>NUCLEOTIDE SEQUENCE [LARGE SCALE GENOMIC DNA]</scope>
    <source>
        <strain evidence="6 7">JCM 14046</strain>
    </source>
</reference>
<dbReference type="RefSeq" id="WP_344009087.1">
    <property type="nucleotide sequence ID" value="NZ_BAAAMY010000014.1"/>
</dbReference>
<evidence type="ECO:0000256" key="5">
    <source>
        <dbReference type="SAM" id="MobiDB-lite"/>
    </source>
</evidence>
<evidence type="ECO:0000313" key="6">
    <source>
        <dbReference type="EMBL" id="GAA1930233.1"/>
    </source>
</evidence>
<dbReference type="EMBL" id="BAAAMY010000014">
    <property type="protein sequence ID" value="GAA1930233.1"/>
    <property type="molecule type" value="Genomic_DNA"/>
</dbReference>
<dbReference type="Gene3D" id="3.20.20.30">
    <property type="entry name" value="Luciferase-like domain"/>
    <property type="match status" value="1"/>
</dbReference>
<comment type="caution">
    <text evidence="6">The sequence shown here is derived from an EMBL/GenBank/DDBJ whole genome shotgun (WGS) entry which is preliminary data.</text>
</comment>
<dbReference type="InterPro" id="IPR036661">
    <property type="entry name" value="Luciferase-like_sf"/>
</dbReference>
<evidence type="ECO:0000313" key="7">
    <source>
        <dbReference type="Proteomes" id="UP001501612"/>
    </source>
</evidence>
<evidence type="ECO:0008006" key="8">
    <source>
        <dbReference type="Google" id="ProtNLM"/>
    </source>
</evidence>
<evidence type="ECO:0000256" key="4">
    <source>
        <dbReference type="ARBA" id="ARBA00023033"/>
    </source>
</evidence>
<dbReference type="PANTHER" id="PTHR30011:SF16">
    <property type="entry name" value="C2H2 FINGER DOMAIN TRANSCRIPTION FACTOR (EUROFUNG)-RELATED"/>
    <property type="match status" value="1"/>
</dbReference>
<name>A0ABN2PUT2_9ACTN</name>
<keyword evidence="1" id="KW-0285">Flavoprotein</keyword>
<sequence>MAREESLTVRQLLLRLGSGRGHRAFTGTPEQVADTIEEWVRAGAADGFNVMPPVLPRGLEDFVTHVVPLLQQRGLVRREYAGSTLREHYGLPVPPVGGRAPGLAQTG</sequence>
<evidence type="ECO:0000256" key="1">
    <source>
        <dbReference type="ARBA" id="ARBA00022630"/>
    </source>
</evidence>
<keyword evidence="3" id="KW-0560">Oxidoreductase</keyword>
<accession>A0ABN2PUT2</accession>
<gene>
    <name evidence="6" type="ORF">GCM10009737_35230</name>
</gene>
<protein>
    <recommendedName>
        <fullName evidence="8">LLM class flavin-dependent oxidoreductase</fullName>
    </recommendedName>
</protein>
<keyword evidence="4" id="KW-0503">Monooxygenase</keyword>
<feature type="region of interest" description="Disordered" evidence="5">
    <location>
        <begin position="87"/>
        <end position="107"/>
    </location>
</feature>
<evidence type="ECO:0000256" key="2">
    <source>
        <dbReference type="ARBA" id="ARBA00022643"/>
    </source>
</evidence>
<dbReference type="PANTHER" id="PTHR30011">
    <property type="entry name" value="ALKANESULFONATE MONOOXYGENASE-RELATED"/>
    <property type="match status" value="1"/>
</dbReference>